<dbReference type="InterPro" id="IPR005302">
    <property type="entry name" value="MoCF_Sase_C"/>
</dbReference>
<feature type="domain" description="MOSC" evidence="1">
    <location>
        <begin position="121"/>
        <end position="266"/>
    </location>
</feature>
<dbReference type="PANTHER" id="PTHR14237">
    <property type="entry name" value="MOLYBDOPTERIN COFACTOR SULFURASE MOSC"/>
    <property type="match status" value="1"/>
</dbReference>
<dbReference type="SUPFAM" id="SSF141673">
    <property type="entry name" value="MOSC N-terminal domain-like"/>
    <property type="match status" value="1"/>
</dbReference>
<dbReference type="EMBL" id="UOFH01000336">
    <property type="protein sequence ID" value="VAW66138.1"/>
    <property type="molecule type" value="Genomic_DNA"/>
</dbReference>
<dbReference type="GO" id="GO:0030151">
    <property type="term" value="F:molybdenum ion binding"/>
    <property type="evidence" value="ECO:0007669"/>
    <property type="project" value="InterPro"/>
</dbReference>
<reference evidence="2" key="1">
    <citation type="submission" date="2018-06" db="EMBL/GenBank/DDBJ databases">
        <authorList>
            <person name="Zhirakovskaya E."/>
        </authorList>
    </citation>
    <scope>NUCLEOTIDE SEQUENCE</scope>
</reference>
<dbReference type="InterPro" id="IPR011037">
    <property type="entry name" value="Pyrv_Knase-like_insert_dom_sf"/>
</dbReference>
<dbReference type="PROSITE" id="PS51340">
    <property type="entry name" value="MOSC"/>
    <property type="match status" value="1"/>
</dbReference>
<dbReference type="GO" id="GO:0030170">
    <property type="term" value="F:pyridoxal phosphate binding"/>
    <property type="evidence" value="ECO:0007669"/>
    <property type="project" value="InterPro"/>
</dbReference>
<dbReference type="Pfam" id="PF03476">
    <property type="entry name" value="MOSC_N"/>
    <property type="match status" value="1"/>
</dbReference>
<dbReference type="InterPro" id="IPR005303">
    <property type="entry name" value="MOCOS_middle"/>
</dbReference>
<dbReference type="GO" id="GO:0003824">
    <property type="term" value="F:catalytic activity"/>
    <property type="evidence" value="ECO:0007669"/>
    <property type="project" value="InterPro"/>
</dbReference>
<dbReference type="Pfam" id="PF03473">
    <property type="entry name" value="MOSC"/>
    <property type="match status" value="1"/>
</dbReference>
<gene>
    <name evidence="2" type="ORF">MNBD_GAMMA08-2391</name>
</gene>
<dbReference type="SUPFAM" id="SSF50800">
    <property type="entry name" value="PK beta-barrel domain-like"/>
    <property type="match status" value="1"/>
</dbReference>
<evidence type="ECO:0000313" key="2">
    <source>
        <dbReference type="EMBL" id="VAW66138.1"/>
    </source>
</evidence>
<accession>A0A3B0XCV2</accession>
<proteinExistence type="predicted"/>
<dbReference type="PANTHER" id="PTHR14237:SF19">
    <property type="entry name" value="MITOCHONDRIAL AMIDOXIME REDUCING COMPONENT 1"/>
    <property type="match status" value="1"/>
</dbReference>
<organism evidence="2">
    <name type="scientific">hydrothermal vent metagenome</name>
    <dbReference type="NCBI Taxonomy" id="652676"/>
    <lineage>
        <taxon>unclassified sequences</taxon>
        <taxon>metagenomes</taxon>
        <taxon>ecological metagenomes</taxon>
    </lineage>
</organism>
<protein>
    <submittedName>
        <fullName evidence="2">Flavodoxin reductases (Ferredoxin-NADPH reductases) family 1</fullName>
    </submittedName>
</protein>
<dbReference type="AlphaFoldDB" id="A0A3B0XCV2"/>
<name>A0A3B0XCV2_9ZZZZ</name>
<evidence type="ECO:0000259" key="1">
    <source>
        <dbReference type="PROSITE" id="PS51340"/>
    </source>
</evidence>
<sequence>MMTLSQLAIYPIKSTAQITLSSATMGSFGLDNDRRWMLVDDNGFMLTQRKHPKMCLIQCQFENEQLRVSAPNMPVLKIPREGFTKEAGERIKATVWDDVCEAYFCGTTAAEWFSRFLDTSARLVYFPENELRQVDLNYAKQGDITAFSDGFPYLLIAQASLDDLNSRLQNPVEMRRFRPNLVISGSEAFAEDQWKKIRIGDITLNLVKPCSRCVIPSINPDTAEKSAEVVKTLADYRMRDNKIFFGQNVIAENTGELAVGMPVEILA</sequence>